<proteinExistence type="predicted"/>
<evidence type="ECO:0000313" key="3">
    <source>
        <dbReference type="EMBL" id="MBR1135790.1"/>
    </source>
</evidence>
<keyword evidence="2" id="KW-0732">Signal</keyword>
<keyword evidence="4" id="KW-1185">Reference proteome</keyword>
<feature type="chain" id="PRO_5045639130" evidence="2">
    <location>
        <begin position="49"/>
        <end position="180"/>
    </location>
</feature>
<feature type="region of interest" description="Disordered" evidence="1">
    <location>
        <begin position="1"/>
        <end position="24"/>
    </location>
</feature>
<evidence type="ECO:0000256" key="2">
    <source>
        <dbReference type="SAM" id="SignalP"/>
    </source>
</evidence>
<organism evidence="3 4">
    <name type="scientific">Bradyrhizobium denitrificans</name>
    <dbReference type="NCBI Taxonomy" id="2734912"/>
    <lineage>
        <taxon>Bacteria</taxon>
        <taxon>Pseudomonadati</taxon>
        <taxon>Pseudomonadota</taxon>
        <taxon>Alphaproteobacteria</taxon>
        <taxon>Hyphomicrobiales</taxon>
        <taxon>Nitrobacteraceae</taxon>
        <taxon>Bradyrhizobium</taxon>
    </lineage>
</organism>
<dbReference type="RefSeq" id="WP_172236316.1">
    <property type="nucleotide sequence ID" value="NZ_JABFDP010000008.1"/>
</dbReference>
<comment type="caution">
    <text evidence="3">The sequence shown here is derived from an EMBL/GenBank/DDBJ whole genome shotgun (WGS) entry which is preliminary data.</text>
</comment>
<dbReference type="EMBL" id="JAFCLK010000007">
    <property type="protein sequence ID" value="MBR1135790.1"/>
    <property type="molecule type" value="Genomic_DNA"/>
</dbReference>
<gene>
    <name evidence="3" type="ORF">JQ619_08430</name>
</gene>
<feature type="compositionally biased region" description="Low complexity" evidence="1">
    <location>
        <begin position="7"/>
        <end position="21"/>
    </location>
</feature>
<accession>A0ABS5G3L9</accession>
<protein>
    <submittedName>
        <fullName evidence="3">Uncharacterized protein</fullName>
    </submittedName>
</protein>
<reference evidence="4" key="1">
    <citation type="journal article" date="2021" name="ISME J.">
        <title>Evolutionary origin and ecological implication of a unique nif island in free-living Bradyrhizobium lineages.</title>
        <authorList>
            <person name="Tao J."/>
        </authorList>
    </citation>
    <scope>NUCLEOTIDE SEQUENCE [LARGE SCALE GENOMIC DNA]</scope>
    <source>
        <strain evidence="4">SZCCT0094</strain>
    </source>
</reference>
<name>A0ABS5G3L9_9BRAD</name>
<evidence type="ECO:0000313" key="4">
    <source>
        <dbReference type="Proteomes" id="UP001314635"/>
    </source>
</evidence>
<dbReference type="Proteomes" id="UP001314635">
    <property type="component" value="Unassembled WGS sequence"/>
</dbReference>
<sequence length="180" mass="18453">MELRQVSRAAGAGRRPASKASHAPFSRRRLSTAAVLLCALFADGPAWADPGAFTGLAGTWSGSGTVALEDGSTERIRCRANYAVAGPRMGLVLTCASDAYKFGLQADVVAEGSAISGSWSETSRGVSGVLQGRGGGGNFQLVATTAGFNANIALATRGNKQSVSIRADSQFRAATISLSR</sequence>
<evidence type="ECO:0000256" key="1">
    <source>
        <dbReference type="SAM" id="MobiDB-lite"/>
    </source>
</evidence>
<feature type="signal peptide" evidence="2">
    <location>
        <begin position="1"/>
        <end position="48"/>
    </location>
</feature>